<organism evidence="7 8">
    <name type="scientific">Treponema brennaborense (strain DSM 12168 / CIP 105900 / DD5/3)</name>
    <dbReference type="NCBI Taxonomy" id="906968"/>
    <lineage>
        <taxon>Bacteria</taxon>
        <taxon>Pseudomonadati</taxon>
        <taxon>Spirochaetota</taxon>
        <taxon>Spirochaetia</taxon>
        <taxon>Spirochaetales</taxon>
        <taxon>Treponemataceae</taxon>
        <taxon>Treponema</taxon>
    </lineage>
</organism>
<keyword evidence="8" id="KW-1185">Reference proteome</keyword>
<dbReference type="OrthoDB" id="9763993at2"/>
<dbReference type="InterPro" id="IPR058240">
    <property type="entry name" value="rSAM_sf"/>
</dbReference>
<dbReference type="KEGG" id="tbe:Trebr_0352"/>
<evidence type="ECO:0000313" key="8">
    <source>
        <dbReference type="Proteomes" id="UP000006546"/>
    </source>
</evidence>
<keyword evidence="4" id="KW-0408">Iron</keyword>
<dbReference type="InterPro" id="IPR013785">
    <property type="entry name" value="Aldolase_TIM"/>
</dbReference>
<dbReference type="Pfam" id="PF13186">
    <property type="entry name" value="SPASM"/>
    <property type="match status" value="1"/>
</dbReference>
<reference evidence="8" key="1">
    <citation type="submission" date="2011-04" db="EMBL/GenBank/DDBJ databases">
        <title>The complete genome of Treponema brennaborense DSM 12168.</title>
        <authorList>
            <person name="Lucas S."/>
            <person name="Han J."/>
            <person name="Lapidus A."/>
            <person name="Bruce D."/>
            <person name="Goodwin L."/>
            <person name="Pitluck S."/>
            <person name="Peters L."/>
            <person name="Kyrpides N."/>
            <person name="Mavromatis K."/>
            <person name="Ivanova N."/>
            <person name="Mikhailova N."/>
            <person name="Pagani I."/>
            <person name="Teshima H."/>
            <person name="Detter J.C."/>
            <person name="Tapia R."/>
            <person name="Han C."/>
            <person name="Land M."/>
            <person name="Hauser L."/>
            <person name="Markowitz V."/>
            <person name="Cheng J.-F."/>
            <person name="Hugenholtz P."/>
            <person name="Woyke T."/>
            <person name="Wu D."/>
            <person name="Gronow S."/>
            <person name="Wellnitz S."/>
            <person name="Brambilla E."/>
            <person name="Klenk H.-P."/>
            <person name="Eisen J.A."/>
        </authorList>
    </citation>
    <scope>NUCLEOTIDE SEQUENCE [LARGE SCALE GENOMIC DNA]</scope>
    <source>
        <strain evidence="8">DSM 12168 / CIP 105900 / DD5/3</strain>
    </source>
</reference>
<dbReference type="EMBL" id="CP002696">
    <property type="protein sequence ID" value="AEE15799.1"/>
    <property type="molecule type" value="Genomic_DNA"/>
</dbReference>
<dbReference type="eggNOG" id="COG0535">
    <property type="taxonomic scope" value="Bacteria"/>
</dbReference>
<evidence type="ECO:0000256" key="1">
    <source>
        <dbReference type="ARBA" id="ARBA00001966"/>
    </source>
</evidence>
<dbReference type="GO" id="GO:0006783">
    <property type="term" value="P:heme biosynthetic process"/>
    <property type="evidence" value="ECO:0007669"/>
    <property type="project" value="TreeGrafter"/>
</dbReference>
<dbReference type="Proteomes" id="UP000006546">
    <property type="component" value="Chromosome"/>
</dbReference>
<dbReference type="PROSITE" id="PS51918">
    <property type="entry name" value="RADICAL_SAM"/>
    <property type="match status" value="1"/>
</dbReference>
<comment type="cofactor">
    <cofactor evidence="1">
        <name>[4Fe-4S] cluster</name>
        <dbReference type="ChEBI" id="CHEBI:49883"/>
    </cofactor>
</comment>
<feature type="domain" description="Radical SAM core" evidence="6">
    <location>
        <begin position="77"/>
        <end position="291"/>
    </location>
</feature>
<dbReference type="SFLD" id="SFLDS00029">
    <property type="entry name" value="Radical_SAM"/>
    <property type="match status" value="1"/>
</dbReference>
<accession>F4LN13</accession>
<dbReference type="CDD" id="cd01335">
    <property type="entry name" value="Radical_SAM"/>
    <property type="match status" value="1"/>
</dbReference>
<keyword evidence="3" id="KW-0479">Metal-binding</keyword>
<dbReference type="InterPro" id="IPR023885">
    <property type="entry name" value="4Fe4S-binding_SPASM_dom"/>
</dbReference>
<keyword evidence="5" id="KW-0411">Iron-sulfur</keyword>
<dbReference type="InterPro" id="IPR007197">
    <property type="entry name" value="rSAM"/>
</dbReference>
<dbReference type="HOGENOM" id="CLU_043914_1_0_12"/>
<evidence type="ECO:0000256" key="2">
    <source>
        <dbReference type="ARBA" id="ARBA00022691"/>
    </source>
</evidence>
<evidence type="ECO:0000256" key="5">
    <source>
        <dbReference type="ARBA" id="ARBA00023014"/>
    </source>
</evidence>
<dbReference type="AlphaFoldDB" id="F4LN13"/>
<dbReference type="GO" id="GO:0046872">
    <property type="term" value="F:metal ion binding"/>
    <property type="evidence" value="ECO:0007669"/>
    <property type="project" value="UniProtKB-KW"/>
</dbReference>
<dbReference type="SUPFAM" id="SSF102114">
    <property type="entry name" value="Radical SAM enzymes"/>
    <property type="match status" value="1"/>
</dbReference>
<gene>
    <name evidence="7" type="ordered locus">Trebr_0352</name>
</gene>
<dbReference type="GO" id="GO:0051536">
    <property type="term" value="F:iron-sulfur cluster binding"/>
    <property type="evidence" value="ECO:0007669"/>
    <property type="project" value="UniProtKB-KW"/>
</dbReference>
<dbReference type="Gene3D" id="3.20.20.70">
    <property type="entry name" value="Aldolase class I"/>
    <property type="match status" value="1"/>
</dbReference>
<evidence type="ECO:0000256" key="3">
    <source>
        <dbReference type="ARBA" id="ARBA00022723"/>
    </source>
</evidence>
<dbReference type="RefSeq" id="WP_013757518.1">
    <property type="nucleotide sequence ID" value="NC_015500.1"/>
</dbReference>
<evidence type="ECO:0000259" key="6">
    <source>
        <dbReference type="PROSITE" id="PS51918"/>
    </source>
</evidence>
<dbReference type="STRING" id="906968.Trebr_0352"/>
<dbReference type="PANTHER" id="PTHR11228:SF7">
    <property type="entry name" value="PQQA PEPTIDE CYCLASE"/>
    <property type="match status" value="1"/>
</dbReference>
<name>F4LN13_TREBD</name>
<dbReference type="SFLD" id="SFLDG01386">
    <property type="entry name" value="main_SPASM_domain-containing"/>
    <property type="match status" value="1"/>
</dbReference>
<dbReference type="SFLD" id="SFLDG01067">
    <property type="entry name" value="SPASM/twitch_domain_containing"/>
    <property type="match status" value="1"/>
</dbReference>
<dbReference type="PANTHER" id="PTHR11228">
    <property type="entry name" value="RADICAL SAM DOMAIN PROTEIN"/>
    <property type="match status" value="1"/>
</dbReference>
<sequence>MVGTQLYGFSKIGAMLDMLKTPSMKKLSLRELLAMNYVANASKLTRVGDRVYMNTFTPYFPSPAFDRYVDGVMKTAHGVPTPIMMNFAVTADCICNCWHCSFADRIKKNKLSMEELKDAIRQMQDLGTSMIGFTGGEPLLRKDMPEILSLVGDKSMSLMFSTGFGLTRERVRELKSAGLGIPVVSLDHYNPEIHDKRRGKEGMHATAIRAIEMYQAEGMYVAVSFVPDRSLIADREELYKTLEFFKSLGVNDMRLTSPILSGHLNDHPEEKLSADNVKTVQEVQKFLIKHEGYPACFAYDVFESSEFYGCGAGFHFVFIDSSGNVCPCDFCSISLGNIRERPIRDIWQDFSRTFRAPGCKCYANVISNAITARNVTVRPLSVADSKSVIAECPPFNTQTVPKFYAKMGFPKDKLTERP</sequence>
<evidence type="ECO:0000313" key="7">
    <source>
        <dbReference type="EMBL" id="AEE15799.1"/>
    </source>
</evidence>
<keyword evidence="2" id="KW-0949">S-adenosyl-L-methionine</keyword>
<dbReference type="GO" id="GO:0003824">
    <property type="term" value="F:catalytic activity"/>
    <property type="evidence" value="ECO:0007669"/>
    <property type="project" value="InterPro"/>
</dbReference>
<dbReference type="Pfam" id="PF04055">
    <property type="entry name" value="Radical_SAM"/>
    <property type="match status" value="1"/>
</dbReference>
<dbReference type="InterPro" id="IPR050377">
    <property type="entry name" value="Radical_SAM_PqqE_MftC-like"/>
</dbReference>
<protein>
    <submittedName>
        <fullName evidence="7">Radical SAM domain protein</fullName>
    </submittedName>
</protein>
<proteinExistence type="predicted"/>
<evidence type="ECO:0000256" key="4">
    <source>
        <dbReference type="ARBA" id="ARBA00023004"/>
    </source>
</evidence>